<reference evidence="8 9" key="1">
    <citation type="journal article" date="2024" name="Plant J.">
        <title>Genome sequences and population genomics reveal climatic adaptation and genomic divergence between two closely related sweetgum species.</title>
        <authorList>
            <person name="Xu W.Q."/>
            <person name="Ren C.Q."/>
            <person name="Zhang X.Y."/>
            <person name="Comes H.P."/>
            <person name="Liu X.H."/>
            <person name="Li Y.G."/>
            <person name="Kettle C.J."/>
            <person name="Jalonen R."/>
            <person name="Gaisberger H."/>
            <person name="Ma Y.Z."/>
            <person name="Qiu Y.X."/>
        </authorList>
    </citation>
    <scope>NUCLEOTIDE SEQUENCE [LARGE SCALE GENOMIC DNA]</scope>
    <source>
        <strain evidence="8">Hangzhou</strain>
    </source>
</reference>
<dbReference type="AlphaFoldDB" id="A0AAP0NH73"/>
<keyword evidence="5" id="KW-0418">Kinase</keyword>
<sequence length="177" mass="19627">MDSEEEDLDMMPKREEKVATKMTCYSGLKVGNCQNPLSKLEESVEGEEEEEEAAAESEGEEKPFRVDECAGLVGDQVPAISKLSMSLKNISIGEKSWQHQGAIAEGSYLAGTSSRNRSVNKQLPANTSSVKLADMNEEEWAQFLEKFKKLLYPAFANHKSGSVGQRQRQRLGTSCQF</sequence>
<dbReference type="InterPro" id="IPR044571">
    <property type="entry name" value="P4KG1-8"/>
</dbReference>
<dbReference type="GO" id="GO:0005524">
    <property type="term" value="F:ATP binding"/>
    <property type="evidence" value="ECO:0007669"/>
    <property type="project" value="UniProtKB-KW"/>
</dbReference>
<dbReference type="PANTHER" id="PTHR45800:SF12">
    <property type="entry name" value="1-PHOSPHATIDYLINOSITOL 4-KINASE"/>
    <property type="match status" value="1"/>
</dbReference>
<proteinExistence type="inferred from homology"/>
<organism evidence="8 9">
    <name type="scientific">Liquidambar formosana</name>
    <name type="common">Formosan gum</name>
    <dbReference type="NCBI Taxonomy" id="63359"/>
    <lineage>
        <taxon>Eukaryota</taxon>
        <taxon>Viridiplantae</taxon>
        <taxon>Streptophyta</taxon>
        <taxon>Embryophyta</taxon>
        <taxon>Tracheophyta</taxon>
        <taxon>Spermatophyta</taxon>
        <taxon>Magnoliopsida</taxon>
        <taxon>eudicotyledons</taxon>
        <taxon>Gunneridae</taxon>
        <taxon>Pentapetalae</taxon>
        <taxon>Saxifragales</taxon>
        <taxon>Altingiaceae</taxon>
        <taxon>Liquidambar</taxon>
    </lineage>
</organism>
<comment type="caution">
    <text evidence="8">The sequence shown here is derived from an EMBL/GenBank/DDBJ whole genome shotgun (WGS) entry which is preliminary data.</text>
</comment>
<evidence type="ECO:0000256" key="1">
    <source>
        <dbReference type="ARBA" id="ARBA00008941"/>
    </source>
</evidence>
<keyword evidence="3" id="KW-0808">Transferase</keyword>
<evidence type="ECO:0000256" key="3">
    <source>
        <dbReference type="ARBA" id="ARBA00022679"/>
    </source>
</evidence>
<dbReference type="PANTHER" id="PTHR45800">
    <property type="entry name" value="PHOSPHATIDYLINOSITOL 4-KINASE GAMMA"/>
    <property type="match status" value="1"/>
</dbReference>
<comment type="similarity">
    <text evidence="1">Belongs to the PI3/PI4-kinase family. Type II PI4K subfamily.</text>
</comment>
<gene>
    <name evidence="8" type="ORF">L1049_002371</name>
</gene>
<name>A0AAP0NH73_LIQFO</name>
<accession>A0AAP0NH73</accession>
<keyword evidence="6" id="KW-0067">ATP-binding</keyword>
<evidence type="ECO:0000256" key="6">
    <source>
        <dbReference type="ARBA" id="ARBA00022840"/>
    </source>
</evidence>
<dbReference type="EMBL" id="JBBPBK010000013">
    <property type="protein sequence ID" value="KAK9272002.1"/>
    <property type="molecule type" value="Genomic_DNA"/>
</dbReference>
<protein>
    <recommendedName>
        <fullName evidence="2">1-phosphatidylinositol 4-kinase</fullName>
        <ecNumber evidence="2">2.7.1.67</ecNumber>
    </recommendedName>
</protein>
<evidence type="ECO:0000256" key="2">
    <source>
        <dbReference type="ARBA" id="ARBA00012169"/>
    </source>
</evidence>
<keyword evidence="4" id="KW-0547">Nucleotide-binding</keyword>
<keyword evidence="9" id="KW-1185">Reference proteome</keyword>
<dbReference type="Proteomes" id="UP001415857">
    <property type="component" value="Unassembled WGS sequence"/>
</dbReference>
<dbReference type="GO" id="GO:0004430">
    <property type="term" value="F:1-phosphatidylinositol 4-kinase activity"/>
    <property type="evidence" value="ECO:0007669"/>
    <property type="project" value="UniProtKB-EC"/>
</dbReference>
<feature type="compositionally biased region" description="Acidic residues" evidence="7">
    <location>
        <begin position="43"/>
        <end position="59"/>
    </location>
</feature>
<feature type="region of interest" description="Disordered" evidence="7">
    <location>
        <begin position="36"/>
        <end position="64"/>
    </location>
</feature>
<evidence type="ECO:0000256" key="4">
    <source>
        <dbReference type="ARBA" id="ARBA00022741"/>
    </source>
</evidence>
<evidence type="ECO:0000313" key="9">
    <source>
        <dbReference type="Proteomes" id="UP001415857"/>
    </source>
</evidence>
<evidence type="ECO:0000313" key="8">
    <source>
        <dbReference type="EMBL" id="KAK9272002.1"/>
    </source>
</evidence>
<evidence type="ECO:0000256" key="7">
    <source>
        <dbReference type="SAM" id="MobiDB-lite"/>
    </source>
</evidence>
<evidence type="ECO:0000256" key="5">
    <source>
        <dbReference type="ARBA" id="ARBA00022777"/>
    </source>
</evidence>
<dbReference type="EC" id="2.7.1.67" evidence="2"/>